<proteinExistence type="predicted"/>
<dbReference type="EMBL" id="BART01015440">
    <property type="protein sequence ID" value="GAG84468.1"/>
    <property type="molecule type" value="Genomic_DNA"/>
</dbReference>
<evidence type="ECO:0000313" key="1">
    <source>
        <dbReference type="EMBL" id="GAG84468.1"/>
    </source>
</evidence>
<sequence>MKRLQRYAPIIAFNYHWTLVENNTNTFYYTSDHPVTKDNTYLNSMRRIMNQKSLGSGKGYFSKGVELHLPLNPELDLILMNLEPLDDQMYNRKYL</sequence>
<comment type="caution">
    <text evidence="1">The sequence shown here is derived from an EMBL/GenBank/DDBJ whole genome shotgun (WGS) entry which is preliminary data.</text>
</comment>
<accession>X1BK83</accession>
<dbReference type="AlphaFoldDB" id="X1BK83"/>
<organism evidence="1">
    <name type="scientific">marine sediment metagenome</name>
    <dbReference type="NCBI Taxonomy" id="412755"/>
    <lineage>
        <taxon>unclassified sequences</taxon>
        <taxon>metagenomes</taxon>
        <taxon>ecological metagenomes</taxon>
    </lineage>
</organism>
<reference evidence="1" key="1">
    <citation type="journal article" date="2014" name="Front. Microbiol.">
        <title>High frequency of phylogenetically diverse reductive dehalogenase-homologous genes in deep subseafloor sedimentary metagenomes.</title>
        <authorList>
            <person name="Kawai M."/>
            <person name="Futagami T."/>
            <person name="Toyoda A."/>
            <person name="Takaki Y."/>
            <person name="Nishi S."/>
            <person name="Hori S."/>
            <person name="Arai W."/>
            <person name="Tsubouchi T."/>
            <person name="Morono Y."/>
            <person name="Uchiyama I."/>
            <person name="Ito T."/>
            <person name="Fujiyama A."/>
            <person name="Inagaki F."/>
            <person name="Takami H."/>
        </authorList>
    </citation>
    <scope>NUCLEOTIDE SEQUENCE</scope>
    <source>
        <strain evidence="1">Expedition CK06-06</strain>
    </source>
</reference>
<protein>
    <submittedName>
        <fullName evidence="1">Uncharacterized protein</fullName>
    </submittedName>
</protein>
<feature type="non-terminal residue" evidence="1">
    <location>
        <position position="95"/>
    </location>
</feature>
<gene>
    <name evidence="1" type="ORF">S01H4_29973</name>
</gene>
<name>X1BK83_9ZZZZ</name>